<keyword evidence="4" id="KW-1185">Reference proteome</keyword>
<dbReference type="Proteomes" id="UP001453229">
    <property type="component" value="Chromosome"/>
</dbReference>
<evidence type="ECO:0000313" key="4">
    <source>
        <dbReference type="Proteomes" id="UP001453229"/>
    </source>
</evidence>
<gene>
    <name evidence="3" type="ORF">AAGT95_02010</name>
</gene>
<dbReference type="RefSeq" id="WP_342595354.1">
    <property type="nucleotide sequence ID" value="NZ_CP151919.1"/>
</dbReference>
<name>A0ABZ3CU98_9GAMM</name>
<dbReference type="SUPFAM" id="SSF56300">
    <property type="entry name" value="Metallo-dependent phosphatases"/>
    <property type="match status" value="1"/>
</dbReference>
<accession>A0ABZ3CU98</accession>
<proteinExistence type="inferred from homology"/>
<comment type="similarity">
    <text evidence="1">Belongs to the metallophosphoesterase superfamily. YfcE family.</text>
</comment>
<protein>
    <submittedName>
        <fullName evidence="3">Metallophosphoesterase family protein</fullName>
    </submittedName>
</protein>
<evidence type="ECO:0000256" key="1">
    <source>
        <dbReference type="ARBA" id="ARBA00008950"/>
    </source>
</evidence>
<evidence type="ECO:0000313" key="3">
    <source>
        <dbReference type="EMBL" id="XAD54773.1"/>
    </source>
</evidence>
<dbReference type="EMBL" id="CP151919">
    <property type="protein sequence ID" value="XAD54773.1"/>
    <property type="molecule type" value="Genomic_DNA"/>
</dbReference>
<dbReference type="InterPro" id="IPR024654">
    <property type="entry name" value="Calcineurin-like_PHP_lpxH"/>
</dbReference>
<dbReference type="Gene3D" id="3.60.21.10">
    <property type="match status" value="1"/>
</dbReference>
<dbReference type="Pfam" id="PF12850">
    <property type="entry name" value="Metallophos_2"/>
    <property type="match status" value="1"/>
</dbReference>
<reference evidence="3 4" key="1">
    <citation type="submission" date="2024-04" db="EMBL/GenBank/DDBJ databases">
        <title>Salinicola lusitanus LLJ914,a marine bacterium isolated from the Okinawa Trough.</title>
        <authorList>
            <person name="Li J."/>
        </authorList>
    </citation>
    <scope>NUCLEOTIDE SEQUENCE [LARGE SCALE GENOMIC DNA]</scope>
    <source>
        <strain evidence="3 4">LLJ914</strain>
    </source>
</reference>
<evidence type="ECO:0000259" key="2">
    <source>
        <dbReference type="Pfam" id="PF12850"/>
    </source>
</evidence>
<sequence>MNITADIVETTSPVGVISDTHGLLRDQALALLADCRPLIHLGDVGDPAILERLAELAPVYSVRGNIDREGVCSALPSHRLLVINGRPLQLVHDVADVDERMACEAVLHGHSHKPRNEWRGEGDERRLWFNPGAAGKRRFSLPITLGKLWIDADGIRSAIIHLPL</sequence>
<organism evidence="3 4">
    <name type="scientific">Salinicola lusitanus</name>
    <dbReference type="NCBI Taxonomy" id="1949085"/>
    <lineage>
        <taxon>Bacteria</taxon>
        <taxon>Pseudomonadati</taxon>
        <taxon>Pseudomonadota</taxon>
        <taxon>Gammaproteobacteria</taxon>
        <taxon>Oceanospirillales</taxon>
        <taxon>Halomonadaceae</taxon>
        <taxon>Salinicola</taxon>
    </lineage>
</organism>
<feature type="domain" description="Calcineurin-like phosphoesterase" evidence="2">
    <location>
        <begin position="14"/>
        <end position="146"/>
    </location>
</feature>
<dbReference type="InterPro" id="IPR029052">
    <property type="entry name" value="Metallo-depent_PP-like"/>
</dbReference>